<keyword evidence="2" id="KW-1185">Reference proteome</keyword>
<sequence>MEDWVYRALAKWPNVPAVFGWMGLDRRGRWTIRGEVITRPQIIDTINRNYAADEQGRWFFQNGPQRGYVKLEYAPLILRIDGDGKLITHTELLVLQASAAFLDEHGALTLSTEHGPGVLDDQDLNWALERLHVDGEVVDEEQLEAALNLDSGESTELRLFVGERAVSVTRVDAAELAGRLGFVCEPVA</sequence>
<gene>
    <name evidence="1" type="ORF">CJD38_16290</name>
</gene>
<accession>A0A2T5MC17</accession>
<dbReference type="OrthoDB" id="7057642at2"/>
<protein>
    <submittedName>
        <fullName evidence="1">DUF2946 domain-containing protein</fullName>
    </submittedName>
</protein>
<comment type="caution">
    <text evidence="1">The sequence shown here is derived from an EMBL/GenBank/DDBJ whole genome shotgun (WGS) entry which is preliminary data.</text>
</comment>
<dbReference type="Pfam" id="PF11161">
    <property type="entry name" value="DUF2944"/>
    <property type="match status" value="1"/>
</dbReference>
<dbReference type="AlphaFoldDB" id="A0A2T5MC17"/>
<reference evidence="1 2" key="1">
    <citation type="submission" date="2018-04" db="EMBL/GenBank/DDBJ databases">
        <title>Novel species isolated from glacier.</title>
        <authorList>
            <person name="Liu Q."/>
            <person name="Xin Y.-H."/>
        </authorList>
    </citation>
    <scope>NUCLEOTIDE SEQUENCE [LARGE SCALE GENOMIC DNA]</scope>
    <source>
        <strain evidence="1 2">GT1R17</strain>
    </source>
</reference>
<name>A0A2T5MC17_9GAMM</name>
<dbReference type="RefSeq" id="WP_107941451.1">
    <property type="nucleotide sequence ID" value="NZ_QANS01000007.1"/>
</dbReference>
<evidence type="ECO:0000313" key="2">
    <source>
        <dbReference type="Proteomes" id="UP000244248"/>
    </source>
</evidence>
<evidence type="ECO:0000313" key="1">
    <source>
        <dbReference type="EMBL" id="PTU30105.1"/>
    </source>
</evidence>
<proteinExistence type="predicted"/>
<dbReference type="InterPro" id="IPR021332">
    <property type="entry name" value="DUF2944"/>
</dbReference>
<organism evidence="1 2">
    <name type="scientific">Stenotrophobium rhamnosiphilum</name>
    <dbReference type="NCBI Taxonomy" id="2029166"/>
    <lineage>
        <taxon>Bacteria</taxon>
        <taxon>Pseudomonadati</taxon>
        <taxon>Pseudomonadota</taxon>
        <taxon>Gammaproteobacteria</taxon>
        <taxon>Nevskiales</taxon>
        <taxon>Nevskiaceae</taxon>
        <taxon>Stenotrophobium</taxon>
    </lineage>
</organism>
<dbReference type="Proteomes" id="UP000244248">
    <property type="component" value="Unassembled WGS sequence"/>
</dbReference>
<dbReference type="EMBL" id="QANS01000007">
    <property type="protein sequence ID" value="PTU30105.1"/>
    <property type="molecule type" value="Genomic_DNA"/>
</dbReference>